<dbReference type="OrthoDB" id="5500856at2"/>
<dbReference type="KEGG" id="pacp:FAZ97_00695"/>
<gene>
    <name evidence="1" type="ORF">FAZ97_00695</name>
</gene>
<evidence type="ECO:0000313" key="2">
    <source>
        <dbReference type="Proteomes" id="UP000434209"/>
    </source>
</evidence>
<sequence>MVHDLELVESRQSSLDISEDDASLLSRIGRELASTQRWWGETQPPANRSVIDVRRAQDGRFEVTFREVIGVVQIGEYRIRVRPKIPWEHFIFIASRSELAARVSSEIASVERGFEFLEILCRWYVEAAERLFTLGLRSDYLEVQEERDEVRGQLLPLRTAMEVMKGRPIASCVFDELSIDTPFNRIIRATCERVARLERVSAEVRRRSRRLVYRLDTVGALRPADRRLKPDRLSKSYMHPLALAHLILDGCGVTLSTGHVQGTSFLIRTPEIIEDGMRSIVAEGLPSIQVRKRRHLLDDSGISINPDIVFGDSLAVADVKYKYFDRDWNRNDFNQIVAFATALHCDQCALLGFTFDSSFSKPSIVSVGRVKATRIGWPVGLGTQPEKIADVVTAELNRWLLNSRSTML</sequence>
<dbReference type="PANTHER" id="PTHR38733:SF1">
    <property type="entry name" value="TYPE IV METHYL-DIRECTED RESTRICTION ENZYME ECOKMCRBC"/>
    <property type="match status" value="1"/>
</dbReference>
<organism evidence="1 2">
    <name type="scientific">Paraburkholderia acidiphila</name>
    <dbReference type="NCBI Taxonomy" id="2571747"/>
    <lineage>
        <taxon>Bacteria</taxon>
        <taxon>Pseudomonadati</taxon>
        <taxon>Pseudomonadota</taxon>
        <taxon>Betaproteobacteria</taxon>
        <taxon>Burkholderiales</taxon>
        <taxon>Burkholderiaceae</taxon>
        <taxon>Paraburkholderia</taxon>
    </lineage>
</organism>
<dbReference type="Pfam" id="PF10117">
    <property type="entry name" value="McrBC"/>
    <property type="match status" value="1"/>
</dbReference>
<dbReference type="AlphaFoldDB" id="A0A7Z2G2E8"/>
<accession>A0A7Z2G2E8</accession>
<name>A0A7Z2G2E8_9BURK</name>
<dbReference type="PANTHER" id="PTHR38733">
    <property type="entry name" value="PROTEIN MCRC"/>
    <property type="match status" value="1"/>
</dbReference>
<dbReference type="RefSeq" id="WP_158756726.1">
    <property type="nucleotide sequence ID" value="NZ_CP046909.1"/>
</dbReference>
<keyword evidence="2" id="KW-1185">Reference proteome</keyword>
<dbReference type="InterPro" id="IPR019292">
    <property type="entry name" value="McrC"/>
</dbReference>
<dbReference type="EMBL" id="CP046909">
    <property type="protein sequence ID" value="QGZ53539.1"/>
    <property type="molecule type" value="Genomic_DNA"/>
</dbReference>
<dbReference type="Proteomes" id="UP000434209">
    <property type="component" value="Chromosome 1"/>
</dbReference>
<dbReference type="REBASE" id="370755">
    <property type="entry name" value="Psp7QK02McrBCP"/>
</dbReference>
<proteinExistence type="predicted"/>
<evidence type="ECO:0008006" key="3">
    <source>
        <dbReference type="Google" id="ProtNLM"/>
    </source>
</evidence>
<protein>
    <recommendedName>
        <fullName evidence="3">5-methylcytosine-specific restriction enzyme subunit McrC</fullName>
    </recommendedName>
</protein>
<evidence type="ECO:0000313" key="1">
    <source>
        <dbReference type="EMBL" id="QGZ53539.1"/>
    </source>
</evidence>
<reference evidence="1 2" key="1">
    <citation type="submission" date="2019-12" db="EMBL/GenBank/DDBJ databases">
        <title>Paraburkholderia acidiphila 7Q-K02 sp. nov and Paraburkholderia acidisoli DHF22 sp. nov., two strains isolated from forest soil.</title>
        <authorList>
            <person name="Gao Z."/>
            <person name="Qiu L."/>
        </authorList>
    </citation>
    <scope>NUCLEOTIDE SEQUENCE [LARGE SCALE GENOMIC DNA]</scope>
    <source>
        <strain evidence="1 2">7Q-K02</strain>
    </source>
</reference>